<keyword evidence="8" id="KW-0645">Protease</keyword>
<evidence type="ECO:0000256" key="22">
    <source>
        <dbReference type="ARBA" id="ARBA00064434"/>
    </source>
</evidence>
<dbReference type="AlphaFoldDB" id="A0A1B0C157"/>
<dbReference type="Pfam" id="PF00227">
    <property type="entry name" value="Proteasome"/>
    <property type="match status" value="1"/>
</dbReference>
<dbReference type="PANTHER" id="PTHR11601">
    <property type="entry name" value="CYSTEINE DESULFURYLASE FAMILY MEMBER"/>
    <property type="match status" value="1"/>
</dbReference>
<comment type="similarity">
    <text evidence="3">Belongs to the peptidase T1B family. HslV subfamily.</text>
</comment>
<organism evidence="29 30">
    <name type="scientific">Glossina palpalis gambiensis</name>
    <dbReference type="NCBI Taxonomy" id="67801"/>
    <lineage>
        <taxon>Eukaryota</taxon>
        <taxon>Metazoa</taxon>
        <taxon>Ecdysozoa</taxon>
        <taxon>Arthropoda</taxon>
        <taxon>Hexapoda</taxon>
        <taxon>Insecta</taxon>
        <taxon>Pterygota</taxon>
        <taxon>Neoptera</taxon>
        <taxon>Endopterygota</taxon>
        <taxon>Diptera</taxon>
        <taxon>Brachycera</taxon>
        <taxon>Muscomorpha</taxon>
        <taxon>Hippoboscoidea</taxon>
        <taxon>Glossinidae</taxon>
        <taxon>Glossina</taxon>
    </lineage>
</organism>
<dbReference type="EMBL" id="JXJN01023877">
    <property type="status" value="NOT_ANNOTATED_CDS"/>
    <property type="molecule type" value="Genomic_DNA"/>
</dbReference>
<dbReference type="Pfam" id="PF00004">
    <property type="entry name" value="AAA"/>
    <property type="match status" value="1"/>
</dbReference>
<evidence type="ECO:0000259" key="28">
    <source>
        <dbReference type="SMART" id="SM01086"/>
    </source>
</evidence>
<dbReference type="GO" id="GO:0005524">
    <property type="term" value="F:ATP binding"/>
    <property type="evidence" value="ECO:0007669"/>
    <property type="project" value="UniProtKB-KW"/>
</dbReference>
<reference evidence="30" key="1">
    <citation type="submission" date="2015-01" db="EMBL/GenBank/DDBJ databases">
        <authorList>
            <person name="Aksoy S."/>
            <person name="Warren W."/>
            <person name="Wilson R.K."/>
        </authorList>
    </citation>
    <scope>NUCLEOTIDE SEQUENCE [LARGE SCALE GENOMIC DNA]</scope>
    <source>
        <strain evidence="30">IAEA</strain>
    </source>
</reference>
<evidence type="ECO:0000313" key="29">
    <source>
        <dbReference type="EnsemblMetazoa" id="GPPI046385-PA"/>
    </source>
</evidence>
<dbReference type="SUPFAM" id="SSF52540">
    <property type="entry name" value="P-loop containing nucleoside triphosphate hydrolases"/>
    <property type="match status" value="1"/>
</dbReference>
<dbReference type="NCBIfam" id="NF003544">
    <property type="entry name" value="PRK05201.1"/>
    <property type="match status" value="1"/>
</dbReference>
<keyword evidence="17" id="KW-0411">Iron-sulfur</keyword>
<evidence type="ECO:0000256" key="24">
    <source>
        <dbReference type="ARBA" id="ARBA00070260"/>
    </source>
</evidence>
<dbReference type="CDD" id="cd19498">
    <property type="entry name" value="RecA-like_HslU"/>
    <property type="match status" value="1"/>
</dbReference>
<comment type="similarity">
    <text evidence="4">Belongs to the class-V pyridoxal-phosphate-dependent aminotransferase family. NifS/IscS subfamily.</text>
</comment>
<evidence type="ECO:0000256" key="5">
    <source>
        <dbReference type="ARBA" id="ARBA00009771"/>
    </source>
</evidence>
<comment type="catalytic activity">
    <reaction evidence="20">
        <text>ATP-dependent cleavage of peptide bonds with broad specificity.</text>
        <dbReference type="EC" id="3.4.25.2"/>
    </reaction>
</comment>
<dbReference type="NCBIfam" id="NF003964">
    <property type="entry name" value="PRK05456.1"/>
    <property type="match status" value="1"/>
</dbReference>
<name>A0A1B0C157_9MUSC</name>
<keyword evidence="9" id="KW-0808">Transferase</keyword>
<dbReference type="Gene3D" id="3.90.1150.10">
    <property type="entry name" value="Aspartate Aminotransferase, domain 1"/>
    <property type="match status" value="1"/>
</dbReference>
<dbReference type="InterPro" id="IPR003593">
    <property type="entry name" value="AAA+_ATPase"/>
</dbReference>
<evidence type="ECO:0000256" key="1">
    <source>
        <dbReference type="ARBA" id="ARBA00001933"/>
    </source>
</evidence>
<keyword evidence="13" id="KW-0378">Hydrolase</keyword>
<evidence type="ECO:0000256" key="11">
    <source>
        <dbReference type="ARBA" id="ARBA00022723"/>
    </source>
</evidence>
<dbReference type="NCBIfam" id="TIGR03692">
    <property type="entry name" value="ATP_dep_HslV"/>
    <property type="match status" value="1"/>
</dbReference>
<dbReference type="SMART" id="SM01086">
    <property type="entry name" value="ClpB_D2-small"/>
    <property type="match status" value="1"/>
</dbReference>
<dbReference type="PANTHER" id="PTHR11601:SF34">
    <property type="entry name" value="CYSTEINE DESULFURASE"/>
    <property type="match status" value="1"/>
</dbReference>
<evidence type="ECO:0000256" key="13">
    <source>
        <dbReference type="ARBA" id="ARBA00022801"/>
    </source>
</evidence>
<evidence type="ECO:0000256" key="9">
    <source>
        <dbReference type="ARBA" id="ARBA00022679"/>
    </source>
</evidence>
<dbReference type="InterPro" id="IPR023333">
    <property type="entry name" value="Proteasome_suB-type"/>
</dbReference>
<feature type="domain" description="Clp ATPase C-terminal" evidence="28">
    <location>
        <begin position="859"/>
        <end position="953"/>
    </location>
</feature>
<dbReference type="GO" id="GO:0005839">
    <property type="term" value="C:proteasome core complex"/>
    <property type="evidence" value="ECO:0007669"/>
    <property type="project" value="InterPro"/>
</dbReference>
<dbReference type="GO" id="GO:0046872">
    <property type="term" value="F:metal ion binding"/>
    <property type="evidence" value="ECO:0007669"/>
    <property type="project" value="UniProtKB-KW"/>
</dbReference>
<dbReference type="FunFam" id="1.10.8.60:FF:000027">
    <property type="entry name" value="ATP-dependent protease ATPase subunit HslU"/>
    <property type="match status" value="1"/>
</dbReference>
<dbReference type="Gene3D" id="3.40.50.300">
    <property type="entry name" value="P-loop containing nucleotide triphosphate hydrolases"/>
    <property type="match status" value="2"/>
</dbReference>
<dbReference type="NCBIfam" id="TIGR00390">
    <property type="entry name" value="hslU"/>
    <property type="match status" value="1"/>
</dbReference>
<keyword evidence="10" id="KW-0888">Threonine protease</keyword>
<evidence type="ECO:0000256" key="16">
    <source>
        <dbReference type="ARBA" id="ARBA00023004"/>
    </source>
</evidence>
<evidence type="ECO:0000256" key="17">
    <source>
        <dbReference type="ARBA" id="ARBA00023014"/>
    </source>
</evidence>
<evidence type="ECO:0000256" key="23">
    <source>
        <dbReference type="ARBA" id="ARBA00066335"/>
    </source>
</evidence>
<evidence type="ECO:0000313" key="30">
    <source>
        <dbReference type="Proteomes" id="UP000092460"/>
    </source>
</evidence>
<keyword evidence="14" id="KW-0067">ATP-binding</keyword>
<dbReference type="InterPro" id="IPR015422">
    <property type="entry name" value="PyrdxlP-dep_Trfase_small"/>
</dbReference>
<comment type="cofactor">
    <cofactor evidence="1">
        <name>pyridoxal 5'-phosphate</name>
        <dbReference type="ChEBI" id="CHEBI:597326"/>
    </cofactor>
</comment>
<dbReference type="InterPro" id="IPR000192">
    <property type="entry name" value="Aminotrans_V_dom"/>
</dbReference>
<dbReference type="Pfam" id="PF07724">
    <property type="entry name" value="AAA_2"/>
    <property type="match status" value="1"/>
</dbReference>
<evidence type="ECO:0000256" key="2">
    <source>
        <dbReference type="ARBA" id="ARBA00004496"/>
    </source>
</evidence>
<dbReference type="InterPro" id="IPR019489">
    <property type="entry name" value="Clp_ATPase_C"/>
</dbReference>
<dbReference type="PROSITE" id="PS51476">
    <property type="entry name" value="PROTEASOME_BETA_2"/>
    <property type="match status" value="1"/>
</dbReference>
<dbReference type="EC" id="3.4.25.2" evidence="23"/>
<dbReference type="SMART" id="SM00382">
    <property type="entry name" value="AAA"/>
    <property type="match status" value="1"/>
</dbReference>
<evidence type="ECO:0000256" key="19">
    <source>
        <dbReference type="ARBA" id="ARBA00026071"/>
    </source>
</evidence>
<dbReference type="FunFam" id="3.60.20.10:FF:000002">
    <property type="entry name" value="ATP-dependent protease subunit HslV"/>
    <property type="match status" value="1"/>
</dbReference>
<dbReference type="EMBL" id="JXJN01023878">
    <property type="status" value="NOT_ANNOTATED_CDS"/>
    <property type="molecule type" value="Genomic_DNA"/>
</dbReference>
<dbReference type="Gene3D" id="3.60.20.10">
    <property type="entry name" value="Glutamine Phosphoribosylpyrophosphate, subunit 1, domain 1"/>
    <property type="match status" value="1"/>
</dbReference>
<dbReference type="FunFam" id="3.40.640.10:FF:000003">
    <property type="entry name" value="Cysteine desulfurase IscS"/>
    <property type="match status" value="1"/>
</dbReference>
<keyword evidence="16" id="KW-0408">Iron</keyword>
<dbReference type="Pfam" id="PF00266">
    <property type="entry name" value="Aminotran_5"/>
    <property type="match status" value="1"/>
</dbReference>
<dbReference type="EnsemblMetazoa" id="GPPI046385-RA">
    <property type="protein sequence ID" value="GPPI046385-PA"/>
    <property type="gene ID" value="GPPI046385"/>
</dbReference>
<dbReference type="SUPFAM" id="SSF53383">
    <property type="entry name" value="PLP-dependent transferases"/>
    <property type="match status" value="1"/>
</dbReference>
<dbReference type="InterPro" id="IPR003959">
    <property type="entry name" value="ATPase_AAA_core"/>
</dbReference>
<dbReference type="FunFam" id="1.10.8.10:FF:000028">
    <property type="entry name" value="ATP-dependent protease ATPase subunit HslU"/>
    <property type="match status" value="1"/>
</dbReference>
<accession>A0A1B0C157</accession>
<dbReference type="Gene3D" id="1.10.8.10">
    <property type="entry name" value="DNA helicase RuvA subunit, C-terminal domain"/>
    <property type="match status" value="1"/>
</dbReference>
<dbReference type="InterPro" id="IPR015424">
    <property type="entry name" value="PyrdxlP-dep_Trfase"/>
</dbReference>
<sequence length="1016" mass="112858">MKQKVKFPIYLDYASTTPVDKKVYEKMLNYLTRSGIFGNPASSSHIYGWEAENAIEMSRKNVADLICANTREIIFTSGATESNNLAIKGVINLHKKQKIHIISGKTEHHSVLDTCYALQSHGIELSLLTPQKNGMILPEQLQKELRENTVLVSLMHVNNETGVIQDVESFGKICNAAGILFHVDATQSIGKIPIDLRKIEINLMSFNAHKIYGPKGIGVLFIRRKPPIYLKAQMHGGSQENSLRPGTLPVHQVVGMGEACRLIQREMDKENKKIKKLKKIFINGIRKKNDIILNGDQNNSVPHILNITFPGIDSRLIISLLKDLAISTGSACTSGNSSSSHVLHAMGISRILSSSSIRISLGIHIMTTIVSVRRNKYVVIGGDGQATIGNTIMKNNVKKVRRLYNETVIAGFAGGTADAFTLFELFEKKLQIHQGHFVKSAVELAKDWRTDRMLKRLEALLAVADKHTSLIITGHGDVIQPESDVIAIGSGGPYAQSAARALLENTELCARDIKNLYLKIRLLKMSNMTPKNIVKELDGYIIGQKDAKKAVAIALRNRWRRMRLEESLRHEVTPKNILMIGPTGVGKTEIARRLAKLAKAPFIKVEATKFTEVGYVGKEVDSIIRDLTDAAVKMIRLQSIEKNRFRAEELAEERVLDVLIPPAKNNWGKVDINSQPLKTRQNFRKKLKSKELDDKEIEINLAATPIGVEIMAPPGMEEMTSQLQSMFKHLAGQKQKTRKIKIKEAIRLLIEEESAKLINIEEIKEKAIEAVEQNGIVFIDEIDKICKRGEISGPDVSREGVQRDLLPLVEGCTVSTKHGMVKTDHILFIASGAFQVANPSDLIPELQGRLPIRVELSALTTEDFEKILTEPNASLTRQYSALMATEGVTVCFKKSGIKKIAEAACQVNEATENIGARRLHTILERLMEEISYNASDWSGKKISIDDKYVSNHLDKLVSDEDLIANGNNIPAPKKNKLAGAKIVQILIIPNSPGIHMNIPDKKQNIVALHINSIIKI</sequence>
<keyword evidence="11" id="KW-0479">Metal-binding</keyword>
<comment type="subunit">
    <text evidence="19">The 26S proteasome consists of a 20S proteasome core and two 19S regulatory subunits. The 20S proteasome core is composed of 28 subunits that are arranged in four stacked rings, resulting in a barrel-shaped structure. The two end rings are each formed by seven alpha subunits, and the two central rings are each formed by seven beta subunits. The catalytic chamber with the active sites is on the inside of the barrel.</text>
</comment>
<comment type="function">
    <text evidence="21">ATPase subunit of a proteasome-like degradation complex; this subunit has chaperone activity. The binding of ATP and its subsequent hydrolysis by HslU are essential for unfolding of protein substrates subsequently hydrolyzed by HslV. HslU recognizes the N-terminal part of its protein substrates and unfolds these before they are guided to HslV for hydrolysis.</text>
</comment>
<keyword evidence="12" id="KW-0547">Nucleotide-binding</keyword>
<dbReference type="EMBL" id="JXJN01023879">
    <property type="status" value="NOT_ANNOTATED_CDS"/>
    <property type="molecule type" value="Genomic_DNA"/>
</dbReference>
<evidence type="ECO:0000256" key="20">
    <source>
        <dbReference type="ARBA" id="ARBA00052385"/>
    </source>
</evidence>
<comment type="subunit">
    <text evidence="22">A double ring-shaped homohexamer of HslV is capped on each side by a ring-shaped HslU homohexamer. The assembly of the HslU/HslV complex is dependent on binding of ATP.</text>
</comment>
<dbReference type="InterPro" id="IPR001353">
    <property type="entry name" value="Proteasome_sua/b"/>
</dbReference>
<dbReference type="InterPro" id="IPR022281">
    <property type="entry name" value="ATP-dep_Prtase_HsIV_su"/>
</dbReference>
<evidence type="ECO:0000256" key="25">
    <source>
        <dbReference type="ARBA" id="ARBA00074399"/>
    </source>
</evidence>
<dbReference type="SUPFAM" id="SSF56235">
    <property type="entry name" value="N-terminal nucleophile aminohydrolases (Ntn hydrolases)"/>
    <property type="match status" value="1"/>
</dbReference>
<keyword evidence="30" id="KW-1185">Reference proteome</keyword>
<dbReference type="GO" id="GO:0031071">
    <property type="term" value="F:cysteine desulfurase activity"/>
    <property type="evidence" value="ECO:0007669"/>
    <property type="project" value="UniProtKB-EC"/>
</dbReference>
<dbReference type="GO" id="GO:0051536">
    <property type="term" value="F:iron-sulfur cluster binding"/>
    <property type="evidence" value="ECO:0007669"/>
    <property type="project" value="UniProtKB-KW"/>
</dbReference>
<dbReference type="InterPro" id="IPR004491">
    <property type="entry name" value="HslU"/>
</dbReference>
<dbReference type="STRING" id="67801.A0A1B0C157"/>
<protein>
    <recommendedName>
        <fullName evidence="24">ATP-dependent protease ATPase subunit HslU</fullName>
        <ecNumber evidence="6">2.8.1.7</ecNumber>
        <ecNumber evidence="23">3.4.25.2</ecNumber>
    </recommendedName>
    <alternativeName>
        <fullName evidence="25">ATP-dependent protease subunit HslV</fullName>
    </alternativeName>
    <alternativeName>
        <fullName evidence="26">Unfoldase HslU</fullName>
    </alternativeName>
</protein>
<proteinExistence type="inferred from homology"/>
<dbReference type="HAMAP" id="MF_00249">
    <property type="entry name" value="HslU"/>
    <property type="match status" value="1"/>
</dbReference>
<dbReference type="GO" id="GO:0016887">
    <property type="term" value="F:ATP hydrolysis activity"/>
    <property type="evidence" value="ECO:0007669"/>
    <property type="project" value="InterPro"/>
</dbReference>
<evidence type="ECO:0000256" key="15">
    <source>
        <dbReference type="ARBA" id="ARBA00022898"/>
    </source>
</evidence>
<keyword evidence="18" id="KW-0143">Chaperone</keyword>
<evidence type="ECO:0000256" key="14">
    <source>
        <dbReference type="ARBA" id="ARBA00022840"/>
    </source>
</evidence>
<keyword evidence="15" id="KW-0663">Pyridoxal phosphate</keyword>
<evidence type="ECO:0000256" key="26">
    <source>
        <dbReference type="ARBA" id="ARBA00082554"/>
    </source>
</evidence>
<comment type="subcellular location">
    <subcellularLocation>
        <location evidence="2">Cytoplasm</location>
    </subcellularLocation>
</comment>
<evidence type="ECO:0000256" key="18">
    <source>
        <dbReference type="ARBA" id="ARBA00023186"/>
    </source>
</evidence>
<evidence type="ECO:0000256" key="10">
    <source>
        <dbReference type="ARBA" id="ARBA00022698"/>
    </source>
</evidence>
<dbReference type="FunFam" id="3.40.50.300:FF:000220">
    <property type="entry name" value="ATP-dependent protease ATPase subunit HslU"/>
    <property type="match status" value="1"/>
</dbReference>
<dbReference type="InterPro" id="IPR015421">
    <property type="entry name" value="PyrdxlP-dep_Trfase_major"/>
</dbReference>
<evidence type="ECO:0000256" key="7">
    <source>
        <dbReference type="ARBA" id="ARBA00022490"/>
    </source>
</evidence>
<dbReference type="VEuPathDB" id="VectorBase:GPPI046385"/>
<reference evidence="29" key="2">
    <citation type="submission" date="2020-05" db="UniProtKB">
        <authorList>
            <consortium name="EnsemblMetazoa"/>
        </authorList>
    </citation>
    <scope>IDENTIFICATION</scope>
    <source>
        <strain evidence="29">IAEA</strain>
    </source>
</reference>
<dbReference type="Gene3D" id="3.40.640.10">
    <property type="entry name" value="Type I PLP-dependent aspartate aminotransferase-like (Major domain)"/>
    <property type="match status" value="1"/>
</dbReference>
<dbReference type="Proteomes" id="UP000092460">
    <property type="component" value="Unassembled WGS sequence"/>
</dbReference>
<evidence type="ECO:0000256" key="3">
    <source>
        <dbReference type="ARBA" id="ARBA00006053"/>
    </source>
</evidence>
<dbReference type="InterPro" id="IPR029055">
    <property type="entry name" value="Ntn_hydrolases_N"/>
</dbReference>
<dbReference type="FunFam" id="3.40.50.300:FF:000213">
    <property type="entry name" value="ATP-dependent protease ATPase subunit HslU"/>
    <property type="match status" value="1"/>
</dbReference>
<evidence type="ECO:0000256" key="6">
    <source>
        <dbReference type="ARBA" id="ARBA00012239"/>
    </source>
</evidence>
<feature type="domain" description="AAA+ ATPase" evidence="27">
    <location>
        <begin position="573"/>
        <end position="856"/>
    </location>
</feature>
<dbReference type="Gene3D" id="1.10.8.60">
    <property type="match status" value="1"/>
</dbReference>
<dbReference type="EC" id="2.8.1.7" evidence="6"/>
<dbReference type="GO" id="GO:0009376">
    <property type="term" value="C:HslUV protease complex"/>
    <property type="evidence" value="ECO:0007669"/>
    <property type="project" value="InterPro"/>
</dbReference>
<evidence type="ECO:0000259" key="27">
    <source>
        <dbReference type="SMART" id="SM00382"/>
    </source>
</evidence>
<evidence type="ECO:0000256" key="21">
    <source>
        <dbReference type="ARBA" id="ARBA00054052"/>
    </source>
</evidence>
<dbReference type="GO" id="GO:0051603">
    <property type="term" value="P:proteolysis involved in protein catabolic process"/>
    <property type="evidence" value="ECO:0007669"/>
    <property type="project" value="InterPro"/>
</dbReference>
<evidence type="ECO:0000256" key="12">
    <source>
        <dbReference type="ARBA" id="ARBA00022741"/>
    </source>
</evidence>
<evidence type="ECO:0000256" key="4">
    <source>
        <dbReference type="ARBA" id="ARBA00006490"/>
    </source>
</evidence>
<dbReference type="GO" id="GO:0004298">
    <property type="term" value="F:threonine-type endopeptidase activity"/>
    <property type="evidence" value="ECO:0007669"/>
    <property type="project" value="UniProtKB-KW"/>
</dbReference>
<evidence type="ECO:0000256" key="8">
    <source>
        <dbReference type="ARBA" id="ARBA00022670"/>
    </source>
</evidence>
<dbReference type="InterPro" id="IPR027417">
    <property type="entry name" value="P-loop_NTPase"/>
</dbReference>
<keyword evidence="7" id="KW-0963">Cytoplasm</keyword>
<comment type="similarity">
    <text evidence="5">Belongs to the ClpX chaperone family. HslU subfamily.</text>
</comment>
<dbReference type="CDD" id="cd01913">
    <property type="entry name" value="protease_HslV"/>
    <property type="match status" value="1"/>
</dbReference>